<keyword evidence="3" id="KW-1185">Reference proteome</keyword>
<evidence type="ECO:0000313" key="2">
    <source>
        <dbReference type="EMBL" id="GFY60187.1"/>
    </source>
</evidence>
<feature type="chain" id="PRO_5036462766" evidence="1">
    <location>
        <begin position="18"/>
        <end position="93"/>
    </location>
</feature>
<feature type="signal peptide" evidence="1">
    <location>
        <begin position="1"/>
        <end position="17"/>
    </location>
</feature>
<dbReference type="SUPFAM" id="SSF57184">
    <property type="entry name" value="Growth factor receptor domain"/>
    <property type="match status" value="1"/>
</dbReference>
<dbReference type="OrthoDB" id="6430450at2759"/>
<dbReference type="AlphaFoldDB" id="A0A8X6XTY9"/>
<organism evidence="2 3">
    <name type="scientific">Trichonephila inaurata madagascariensis</name>
    <dbReference type="NCBI Taxonomy" id="2747483"/>
    <lineage>
        <taxon>Eukaryota</taxon>
        <taxon>Metazoa</taxon>
        <taxon>Ecdysozoa</taxon>
        <taxon>Arthropoda</taxon>
        <taxon>Chelicerata</taxon>
        <taxon>Arachnida</taxon>
        <taxon>Araneae</taxon>
        <taxon>Araneomorphae</taxon>
        <taxon>Entelegynae</taxon>
        <taxon>Araneoidea</taxon>
        <taxon>Nephilidae</taxon>
        <taxon>Trichonephila</taxon>
        <taxon>Trichonephila inaurata</taxon>
    </lineage>
</organism>
<keyword evidence="1" id="KW-0732">Signal</keyword>
<reference evidence="2" key="1">
    <citation type="submission" date="2020-08" db="EMBL/GenBank/DDBJ databases">
        <title>Multicomponent nature underlies the extraordinary mechanical properties of spider dragline silk.</title>
        <authorList>
            <person name="Kono N."/>
            <person name="Nakamura H."/>
            <person name="Mori M."/>
            <person name="Yoshida Y."/>
            <person name="Ohtoshi R."/>
            <person name="Malay A.D."/>
            <person name="Moran D.A.P."/>
            <person name="Tomita M."/>
            <person name="Numata K."/>
            <person name="Arakawa K."/>
        </authorList>
    </citation>
    <scope>NUCLEOTIDE SEQUENCE</scope>
</reference>
<comment type="caution">
    <text evidence="2">The sequence shown here is derived from an EMBL/GenBank/DDBJ whole genome shotgun (WGS) entry which is preliminary data.</text>
</comment>
<evidence type="ECO:0000256" key="1">
    <source>
        <dbReference type="SAM" id="SignalP"/>
    </source>
</evidence>
<proteinExistence type="predicted"/>
<dbReference type="InterPro" id="IPR009030">
    <property type="entry name" value="Growth_fac_rcpt_cys_sf"/>
</dbReference>
<dbReference type="Proteomes" id="UP000886998">
    <property type="component" value="Unassembled WGS sequence"/>
</dbReference>
<dbReference type="GO" id="GO:0030414">
    <property type="term" value="F:peptidase inhibitor activity"/>
    <property type="evidence" value="ECO:0007669"/>
    <property type="project" value="InterPro"/>
</dbReference>
<protein>
    <submittedName>
        <fullName evidence="2">Uncharacterized protein</fullName>
    </submittedName>
</protein>
<accession>A0A8X6XTY9</accession>
<dbReference type="Pfam" id="PF12190">
    <property type="entry name" value="amfpi-1"/>
    <property type="match status" value="1"/>
</dbReference>
<evidence type="ECO:0000313" key="3">
    <source>
        <dbReference type="Proteomes" id="UP000886998"/>
    </source>
</evidence>
<dbReference type="Gene3D" id="2.10.80.20">
    <property type="match status" value="1"/>
</dbReference>
<sequence length="93" mass="10031">MYRTLILLLVGISIANAIVCLPNYCDDVSCDSVSCSSDEEYTEHGTFCGCCPACLKIIRKGESCAFLFTGIGLPPTAKCDEGLMCDFQSLLCE</sequence>
<name>A0A8X6XTY9_9ARAC</name>
<dbReference type="InterPro" id="IPR053741">
    <property type="entry name" value="Ser_Fungal_Prot_Inhib_sf"/>
</dbReference>
<dbReference type="EMBL" id="BMAV01013029">
    <property type="protein sequence ID" value="GFY60187.1"/>
    <property type="molecule type" value="Genomic_DNA"/>
</dbReference>
<dbReference type="InterPro" id="IPR021066">
    <property type="entry name" value="FPI1"/>
</dbReference>
<gene>
    <name evidence="2" type="primary">AVEN_2226_1</name>
    <name evidence="2" type="ORF">TNIN_436311</name>
</gene>